<dbReference type="InterPro" id="IPR042094">
    <property type="entry name" value="T2SS_GspF_sf"/>
</dbReference>
<dbReference type="PANTHER" id="PTHR30012">
    <property type="entry name" value="GENERAL SECRETION PATHWAY PROTEIN"/>
    <property type="match status" value="1"/>
</dbReference>
<feature type="transmembrane region" description="Helical" evidence="11">
    <location>
        <begin position="196"/>
        <end position="214"/>
    </location>
</feature>
<evidence type="ECO:0000256" key="8">
    <source>
        <dbReference type="ARBA" id="ARBA00023136"/>
    </source>
</evidence>
<keyword evidence="6 10" id="KW-0812">Transmembrane</keyword>
<accession>A0ABU1K1C3</accession>
<proteinExistence type="inferred from homology"/>
<feature type="transmembrane region" description="Helical" evidence="11">
    <location>
        <begin position="139"/>
        <end position="161"/>
    </location>
</feature>
<feature type="transmembrane region" description="Helical" evidence="11">
    <location>
        <begin position="349"/>
        <end position="369"/>
    </location>
</feature>
<evidence type="ECO:0000256" key="4">
    <source>
        <dbReference type="ARBA" id="ARBA00022448"/>
    </source>
</evidence>
<feature type="domain" description="Type II secretion system protein GspF" evidence="12">
    <location>
        <begin position="46"/>
        <end position="166"/>
    </location>
</feature>
<organism evidence="13 14">
    <name type="scientific">Mesonia maritima</name>
    <dbReference type="NCBI Taxonomy" id="1793873"/>
    <lineage>
        <taxon>Bacteria</taxon>
        <taxon>Pseudomonadati</taxon>
        <taxon>Bacteroidota</taxon>
        <taxon>Flavobacteriia</taxon>
        <taxon>Flavobacteriales</taxon>
        <taxon>Flavobacteriaceae</taxon>
        <taxon>Mesonia</taxon>
    </lineage>
</organism>
<keyword evidence="14" id="KW-1185">Reference proteome</keyword>
<evidence type="ECO:0000256" key="1">
    <source>
        <dbReference type="ARBA" id="ARBA00002684"/>
    </source>
</evidence>
<dbReference type="RefSeq" id="WP_309726059.1">
    <property type="nucleotide sequence ID" value="NZ_JAVDQA010000001.1"/>
</dbReference>
<keyword evidence="7 11" id="KW-1133">Transmembrane helix</keyword>
<dbReference type="Proteomes" id="UP001257659">
    <property type="component" value="Unassembled WGS sequence"/>
</dbReference>
<comment type="caution">
    <text evidence="13">The sequence shown here is derived from an EMBL/GenBank/DDBJ whole genome shotgun (WGS) entry which is preliminary data.</text>
</comment>
<dbReference type="InterPro" id="IPR001992">
    <property type="entry name" value="T2SS_GspF/T4SS_PilC_CS"/>
</dbReference>
<keyword evidence="5" id="KW-1003">Cell membrane</keyword>
<dbReference type="InterPro" id="IPR018076">
    <property type="entry name" value="T2SS_GspF_dom"/>
</dbReference>
<evidence type="ECO:0000256" key="10">
    <source>
        <dbReference type="RuleBase" id="RU003923"/>
    </source>
</evidence>
<dbReference type="PRINTS" id="PR00812">
    <property type="entry name" value="BCTERIALGSPF"/>
</dbReference>
<dbReference type="PROSITE" id="PS00874">
    <property type="entry name" value="T2SP_F"/>
    <property type="match status" value="1"/>
</dbReference>
<comment type="subcellular location">
    <subcellularLocation>
        <location evidence="2 10">Cell membrane</location>
        <topology evidence="2 10">Multi-pass membrane protein</topology>
    </subcellularLocation>
</comment>
<keyword evidence="8 11" id="KW-0472">Membrane</keyword>
<keyword evidence="4 10" id="KW-0813">Transport</keyword>
<evidence type="ECO:0000313" key="14">
    <source>
        <dbReference type="Proteomes" id="UP001257659"/>
    </source>
</evidence>
<reference evidence="13 14" key="1">
    <citation type="submission" date="2023-07" db="EMBL/GenBank/DDBJ databases">
        <title>Genomic Encyclopedia of Type Strains, Phase IV (KMG-IV): sequencing the most valuable type-strain genomes for metagenomic binning, comparative biology and taxonomic classification.</title>
        <authorList>
            <person name="Goeker M."/>
        </authorList>
    </citation>
    <scope>NUCLEOTIDE SEQUENCE [LARGE SCALE GENOMIC DNA]</scope>
    <source>
        <strain evidence="13 14">DSM 102814</strain>
    </source>
</reference>
<name>A0ABU1K1C3_9FLAO</name>
<sequence>MGIDVSYIQNKDKKKPSFKKKNTGFWQKSLTLSKKLSDKKKTFIYKDLSILLKAGIDFEGALIIVKEQQKNTFIRGVIDTLLQQVVKGKAFYEAMSVTKQFSSYEIFSVKIGEETRMLDVTLEELQKYFERKVKLKKQIISILAYPIFILVLTFGTLYFMLTYVVPLFESVFNQFDKELPSLTKTVIYLSDNFNTFFIFFILTLFLLFILYRYVRNKNMYKKITSRVVLKIPFFGKLVKEIYLTRFCQSMALLLVSKTSLVESLHLVKKMIGFYPIEIALDKIAYDIEKGQTFGNSLTKFYIFDSNLISMVKVAEQVNQLDAMFLRLANHFDEEVSHKTKVMGTVIEPLLILIIGGIVGVIMISMYAPMFDLSEVIGGN</sequence>
<protein>
    <recommendedName>
        <fullName evidence="9">General secretion pathway protein F</fullName>
    </recommendedName>
</protein>
<evidence type="ECO:0000259" key="12">
    <source>
        <dbReference type="Pfam" id="PF00482"/>
    </source>
</evidence>
<dbReference type="Pfam" id="PF00482">
    <property type="entry name" value="T2SSF"/>
    <property type="match status" value="2"/>
</dbReference>
<evidence type="ECO:0000256" key="9">
    <source>
        <dbReference type="ARBA" id="ARBA00030750"/>
    </source>
</evidence>
<dbReference type="InterPro" id="IPR003004">
    <property type="entry name" value="GspF/PilC"/>
</dbReference>
<evidence type="ECO:0000256" key="7">
    <source>
        <dbReference type="ARBA" id="ARBA00022989"/>
    </source>
</evidence>
<evidence type="ECO:0000256" key="5">
    <source>
        <dbReference type="ARBA" id="ARBA00022475"/>
    </source>
</evidence>
<comment type="similarity">
    <text evidence="3 10">Belongs to the GSP F family.</text>
</comment>
<evidence type="ECO:0000256" key="11">
    <source>
        <dbReference type="SAM" id="Phobius"/>
    </source>
</evidence>
<comment type="function">
    <text evidence="1">Component of the type II secretion system inner membrane complex required for the energy-dependent secretion of extracellular factors such as proteases and toxins from the periplasm.</text>
</comment>
<gene>
    <name evidence="13" type="ORF">GGR31_000019</name>
</gene>
<dbReference type="PANTHER" id="PTHR30012:SF0">
    <property type="entry name" value="TYPE II SECRETION SYSTEM PROTEIN F-RELATED"/>
    <property type="match status" value="1"/>
</dbReference>
<evidence type="ECO:0000256" key="2">
    <source>
        <dbReference type="ARBA" id="ARBA00004651"/>
    </source>
</evidence>
<feature type="domain" description="Type II secretion system protein GspF" evidence="12">
    <location>
        <begin position="246"/>
        <end position="368"/>
    </location>
</feature>
<evidence type="ECO:0000313" key="13">
    <source>
        <dbReference type="EMBL" id="MDR6299403.1"/>
    </source>
</evidence>
<evidence type="ECO:0000256" key="6">
    <source>
        <dbReference type="ARBA" id="ARBA00022692"/>
    </source>
</evidence>
<dbReference type="EMBL" id="JAVDQA010000001">
    <property type="protein sequence ID" value="MDR6299403.1"/>
    <property type="molecule type" value="Genomic_DNA"/>
</dbReference>
<evidence type="ECO:0000256" key="3">
    <source>
        <dbReference type="ARBA" id="ARBA00005745"/>
    </source>
</evidence>
<dbReference type="Gene3D" id="1.20.81.30">
    <property type="entry name" value="Type II secretion system (T2SS), domain F"/>
    <property type="match status" value="2"/>
</dbReference>